<dbReference type="GO" id="GO:0043565">
    <property type="term" value="F:sequence-specific DNA binding"/>
    <property type="evidence" value="ECO:0007669"/>
    <property type="project" value="TreeGrafter"/>
</dbReference>
<keyword evidence="3" id="KW-0238">DNA-binding</keyword>
<dbReference type="Proteomes" id="UP000034491">
    <property type="component" value="Unassembled WGS sequence"/>
</dbReference>
<accession>A0A0M2R8T3</accession>
<evidence type="ECO:0000313" key="7">
    <source>
        <dbReference type="Proteomes" id="UP000034491"/>
    </source>
</evidence>
<reference evidence="6 7" key="1">
    <citation type="submission" date="2015-03" db="EMBL/GenBank/DDBJ databases">
        <title>Genome sequence of Kiloniella sp. P1-1, isolated from the gut microflora of Pacific white shrimp, Penaeus vannamei.</title>
        <authorList>
            <person name="Shao Z."/>
            <person name="Wang L."/>
            <person name="Li X."/>
        </authorList>
    </citation>
    <scope>NUCLEOTIDE SEQUENCE [LARGE SCALE GENOMIC DNA]</scope>
    <source>
        <strain evidence="6 7">P1-1</strain>
    </source>
</reference>
<organism evidence="6 7">
    <name type="scientific">Kiloniella litopenaei</name>
    <dbReference type="NCBI Taxonomy" id="1549748"/>
    <lineage>
        <taxon>Bacteria</taxon>
        <taxon>Pseudomonadati</taxon>
        <taxon>Pseudomonadota</taxon>
        <taxon>Alphaproteobacteria</taxon>
        <taxon>Rhodospirillales</taxon>
        <taxon>Kiloniellaceae</taxon>
        <taxon>Kiloniella</taxon>
    </lineage>
</organism>
<dbReference type="Gene3D" id="1.10.10.10">
    <property type="entry name" value="Winged helix-like DNA-binding domain superfamily/Winged helix DNA-binding domain"/>
    <property type="match status" value="1"/>
</dbReference>
<evidence type="ECO:0000256" key="2">
    <source>
        <dbReference type="ARBA" id="ARBA00023015"/>
    </source>
</evidence>
<dbReference type="STRING" id="1549748.WH95_06160"/>
<dbReference type="EMBL" id="LANI01000003">
    <property type="protein sequence ID" value="KKJ78086.1"/>
    <property type="molecule type" value="Genomic_DNA"/>
</dbReference>
<dbReference type="PANTHER" id="PTHR30537:SF26">
    <property type="entry name" value="GLYCINE CLEAVAGE SYSTEM TRANSCRIPTIONAL ACTIVATOR"/>
    <property type="match status" value="1"/>
</dbReference>
<keyword evidence="7" id="KW-1185">Reference proteome</keyword>
<evidence type="ECO:0000256" key="4">
    <source>
        <dbReference type="ARBA" id="ARBA00023163"/>
    </source>
</evidence>
<feature type="domain" description="HTH lysR-type" evidence="5">
    <location>
        <begin position="5"/>
        <end position="62"/>
    </location>
</feature>
<dbReference type="OrthoDB" id="9804958at2"/>
<dbReference type="GO" id="GO:0003700">
    <property type="term" value="F:DNA-binding transcription factor activity"/>
    <property type="evidence" value="ECO:0007669"/>
    <property type="project" value="InterPro"/>
</dbReference>
<keyword evidence="2" id="KW-0805">Transcription regulation</keyword>
<evidence type="ECO:0000259" key="5">
    <source>
        <dbReference type="PROSITE" id="PS50931"/>
    </source>
</evidence>
<dbReference type="InterPro" id="IPR036390">
    <property type="entry name" value="WH_DNA-bd_sf"/>
</dbReference>
<dbReference type="Pfam" id="PF00126">
    <property type="entry name" value="HTH_1"/>
    <property type="match status" value="1"/>
</dbReference>
<proteinExistence type="inferred from homology"/>
<dbReference type="RefSeq" id="WP_046504655.1">
    <property type="nucleotide sequence ID" value="NZ_LANI01000003.1"/>
</dbReference>
<dbReference type="PANTHER" id="PTHR30537">
    <property type="entry name" value="HTH-TYPE TRANSCRIPTIONAL REGULATOR"/>
    <property type="match status" value="1"/>
</dbReference>
<dbReference type="InterPro" id="IPR058163">
    <property type="entry name" value="LysR-type_TF_proteobact-type"/>
</dbReference>
<dbReference type="AlphaFoldDB" id="A0A0M2R8T3"/>
<dbReference type="PRINTS" id="PR00039">
    <property type="entry name" value="HTHLYSR"/>
</dbReference>
<name>A0A0M2R8T3_9PROT</name>
<dbReference type="PROSITE" id="PS50931">
    <property type="entry name" value="HTH_LYSR"/>
    <property type="match status" value="1"/>
</dbReference>
<comment type="caution">
    <text evidence="6">The sequence shown here is derived from an EMBL/GenBank/DDBJ whole genome shotgun (WGS) entry which is preliminary data.</text>
</comment>
<gene>
    <name evidence="6" type="ORF">WH95_06160</name>
</gene>
<dbReference type="Gene3D" id="3.40.190.10">
    <property type="entry name" value="Periplasmic binding protein-like II"/>
    <property type="match status" value="2"/>
</dbReference>
<keyword evidence="4" id="KW-0804">Transcription</keyword>
<dbReference type="SUPFAM" id="SSF53850">
    <property type="entry name" value="Periplasmic binding protein-like II"/>
    <property type="match status" value="1"/>
</dbReference>
<evidence type="ECO:0000313" key="6">
    <source>
        <dbReference type="EMBL" id="KKJ78086.1"/>
    </source>
</evidence>
<dbReference type="InterPro" id="IPR005119">
    <property type="entry name" value="LysR_subst-bd"/>
</dbReference>
<dbReference type="InterPro" id="IPR036388">
    <property type="entry name" value="WH-like_DNA-bd_sf"/>
</dbReference>
<dbReference type="Pfam" id="PF03466">
    <property type="entry name" value="LysR_substrate"/>
    <property type="match status" value="1"/>
</dbReference>
<protein>
    <recommendedName>
        <fullName evidence="5">HTH lysR-type domain-containing protein</fullName>
    </recommendedName>
</protein>
<dbReference type="SUPFAM" id="SSF46785">
    <property type="entry name" value="Winged helix' DNA-binding domain"/>
    <property type="match status" value="1"/>
</dbReference>
<evidence type="ECO:0000256" key="1">
    <source>
        <dbReference type="ARBA" id="ARBA00009437"/>
    </source>
</evidence>
<evidence type="ECO:0000256" key="3">
    <source>
        <dbReference type="ARBA" id="ARBA00023125"/>
    </source>
</evidence>
<dbReference type="PATRIC" id="fig|1549748.8.peg.2729"/>
<dbReference type="GO" id="GO:0006351">
    <property type="term" value="P:DNA-templated transcription"/>
    <property type="evidence" value="ECO:0007669"/>
    <property type="project" value="TreeGrafter"/>
</dbReference>
<sequence>MRDLPPLKALRAFEACYRLRSYTRAAETLNVGQPAISHQIRLLEQDLGIKLFIKKGSLITATSEADTYYLEISQALGRIAEVSRNLRDRSNRKKLNLATYPGIAAYWTLPRLHDCREQTKNLSIKITTIDKERDINWNQVNCAILFGTGNWPGYECEKLISEDVLPVTAPFLAEQLTPYTPEKILTTAPLIHLEDTERRWFDWSDWQKEFAPDVKLPSDSIAVTNHGLAIHQALQGQGIVLGWTQIIQDLIEGGALVPLHDKSLTSERGYWLVAPEKFFTSDAGGNIKNILTTEQARQNACPFPTV</sequence>
<comment type="similarity">
    <text evidence="1">Belongs to the LysR transcriptional regulatory family.</text>
</comment>
<dbReference type="InterPro" id="IPR000847">
    <property type="entry name" value="LysR_HTH_N"/>
</dbReference>